<organism evidence="4 5">
    <name type="scientific">Prunus armeniaca</name>
    <name type="common">Apricot</name>
    <name type="synonym">Armeniaca vulgaris</name>
    <dbReference type="NCBI Taxonomy" id="36596"/>
    <lineage>
        <taxon>Eukaryota</taxon>
        <taxon>Viridiplantae</taxon>
        <taxon>Streptophyta</taxon>
        <taxon>Embryophyta</taxon>
        <taxon>Tracheophyta</taxon>
        <taxon>Spermatophyta</taxon>
        <taxon>Magnoliopsida</taxon>
        <taxon>eudicotyledons</taxon>
        <taxon>Gunneridae</taxon>
        <taxon>Pentapetalae</taxon>
        <taxon>rosids</taxon>
        <taxon>fabids</taxon>
        <taxon>Rosales</taxon>
        <taxon>Rosaceae</taxon>
        <taxon>Amygdaloideae</taxon>
        <taxon>Amygdaleae</taxon>
        <taxon>Prunus</taxon>
    </lineage>
</organism>
<feature type="region of interest" description="Disordered" evidence="1">
    <location>
        <begin position="29"/>
        <end position="53"/>
    </location>
</feature>
<sequence>MDSKPYARLSATQGTPGKLALLSSSSLAGSLPIRAPPTPDSDSDSDSEFNGHDLGYSSSCNISSIGCESGSESEAFVTGEEFETASERPLVADPEEEALEQSDSVEKYELSWPSVAYPDEFEPVFEKVMVDDAISQRVMPIAQLSWESDDNDVVGSEEVLSEVENGDFLGQVKVPGNGFVEKLSIAPRVKVSEVEEGEEDETVTWEEPLVVEQSEPAIEVKNVEGVERDLNNFGKGQNGDSVQAEWIEDNGLAMTETNEANAGELSINVFEEEEKAKYVAEESFVHCPNSERNGVDLGVEWSENQTLFLENCDLSELTKDEEFENALCIDLLKSITLNSLSVNLLCKNVAENAGAVKFQGDTVYGAKVEVSLKEKDIPAEKEQTSLVLLGENISITPGVMVVEEGEEYGPVLRKESLVIKQSEPSIELNCVECSDFKGQNGDSIQAEMIEDNDLAAAEINDNFNVWEGGEKAEYVAEESFVHCPNNKRDGVDTSRSFEALEKGMHSGTDFGVEKNENQIQEIMYLGNGDLSEATDLDRFEYALCCDFLKLITPSSNVTHKHIFRGQTEVRNFNIDGTAASLTVTLSDENVVTGLKIEDQMAIGKHLVLAGSAGALQFEGETAHGAKLEVRLKNKDCPKRQDQTGLGLSLMKWGGGLVLTADILSLFSVGGSKMAVHVVLNNKQRGQIAIRTSNSDKFQSALVGILSFAASIFGIFRPRFGVQNST</sequence>
<protein>
    <recommendedName>
        <fullName evidence="3">Translocase of chloroplast 159/132 membrane anchor domain-containing protein</fullName>
    </recommendedName>
</protein>
<dbReference type="EMBL" id="CAEKKB010000001">
    <property type="protein sequence ID" value="CAB4293293.1"/>
    <property type="molecule type" value="Genomic_DNA"/>
</dbReference>
<accession>A0A6J5VYB9</accession>
<dbReference type="AlphaFoldDB" id="A0A6J5VYB9"/>
<evidence type="ECO:0000259" key="3">
    <source>
        <dbReference type="Pfam" id="PF11886"/>
    </source>
</evidence>
<proteinExistence type="predicted"/>
<reference evidence="5" key="1">
    <citation type="journal article" date="2020" name="Genome Biol.">
        <title>Gamete binning: chromosome-level and haplotype-resolved genome assembly enabled by high-throughput single-cell sequencing of gamete genomes.</title>
        <authorList>
            <person name="Campoy J.A."/>
            <person name="Sun H."/>
            <person name="Goel M."/>
            <person name="Jiao W.-B."/>
            <person name="Folz-Donahue K."/>
            <person name="Wang N."/>
            <person name="Rubio M."/>
            <person name="Liu C."/>
            <person name="Kukat C."/>
            <person name="Ruiz D."/>
            <person name="Huettel B."/>
            <person name="Schneeberger K."/>
        </authorList>
    </citation>
    <scope>NUCLEOTIDE SEQUENCE [LARGE SCALE GENOMIC DNA]</scope>
    <source>
        <strain evidence="5">cv. Rojo Pasion</strain>
    </source>
</reference>
<evidence type="ECO:0000256" key="1">
    <source>
        <dbReference type="SAM" id="MobiDB-lite"/>
    </source>
</evidence>
<dbReference type="Proteomes" id="UP000507245">
    <property type="component" value="Unassembled WGS sequence"/>
</dbReference>
<name>A0A6J5VYB9_PRUAR</name>
<keyword evidence="5" id="KW-1185">Reference proteome</keyword>
<dbReference type="OrthoDB" id="8954335at2759"/>
<gene>
    <name evidence="4" type="ORF">ORAREDHAP_LOCUS2119</name>
</gene>
<dbReference type="InterPro" id="IPR024283">
    <property type="entry name" value="TOC159_MAD"/>
</dbReference>
<dbReference type="Pfam" id="PF11886">
    <property type="entry name" value="TOC159_MAD"/>
    <property type="match status" value="1"/>
</dbReference>
<keyword evidence="2" id="KW-0812">Transmembrane</keyword>
<evidence type="ECO:0000256" key="2">
    <source>
        <dbReference type="SAM" id="Phobius"/>
    </source>
</evidence>
<evidence type="ECO:0000313" key="4">
    <source>
        <dbReference type="EMBL" id="CAB4293293.1"/>
    </source>
</evidence>
<feature type="domain" description="Translocase of chloroplast 159/132 membrane anchor" evidence="3">
    <location>
        <begin position="562"/>
        <end position="712"/>
    </location>
</feature>
<feature type="region of interest" description="Disordered" evidence="1">
    <location>
        <begin position="70"/>
        <end position="105"/>
    </location>
</feature>
<evidence type="ECO:0000313" key="5">
    <source>
        <dbReference type="Proteomes" id="UP000507245"/>
    </source>
</evidence>
<keyword evidence="2" id="KW-1133">Transmembrane helix</keyword>
<keyword evidence="2" id="KW-0472">Membrane</keyword>
<feature type="transmembrane region" description="Helical" evidence="2">
    <location>
        <begin position="697"/>
        <end position="715"/>
    </location>
</feature>